<keyword evidence="2" id="KW-0812">Transmembrane</keyword>
<dbReference type="EMBL" id="AAKN02047304">
    <property type="status" value="NOT_ANNOTATED_CDS"/>
    <property type="molecule type" value="Genomic_DNA"/>
</dbReference>
<evidence type="ECO:0000313" key="5">
    <source>
        <dbReference type="Proteomes" id="UP000005447"/>
    </source>
</evidence>
<evidence type="ECO:0000259" key="3">
    <source>
        <dbReference type="Pfam" id="PF14914"/>
    </source>
</evidence>
<dbReference type="Bgee" id="ENSCPOG00000024236">
    <property type="expression patterns" value="Expressed in testis and 13 other cell types or tissues"/>
</dbReference>
<evidence type="ECO:0000256" key="2">
    <source>
        <dbReference type="SAM" id="Phobius"/>
    </source>
</evidence>
<feature type="compositionally biased region" description="Polar residues" evidence="1">
    <location>
        <begin position="326"/>
        <end position="343"/>
    </location>
</feature>
<dbReference type="PANTHER" id="PTHR23045:SF9">
    <property type="entry name" value="LEUCINE RICH REPEAT CONTAINING 37A-RELATED"/>
    <property type="match status" value="1"/>
</dbReference>
<feature type="region of interest" description="Disordered" evidence="1">
    <location>
        <begin position="385"/>
        <end position="429"/>
    </location>
</feature>
<feature type="region of interest" description="Disordered" evidence="1">
    <location>
        <begin position="325"/>
        <end position="344"/>
    </location>
</feature>
<organism evidence="4 5">
    <name type="scientific">Cavia porcellus</name>
    <name type="common">Guinea pig</name>
    <dbReference type="NCBI Taxonomy" id="10141"/>
    <lineage>
        <taxon>Eukaryota</taxon>
        <taxon>Metazoa</taxon>
        <taxon>Chordata</taxon>
        <taxon>Craniata</taxon>
        <taxon>Vertebrata</taxon>
        <taxon>Euteleostomi</taxon>
        <taxon>Mammalia</taxon>
        <taxon>Eutheria</taxon>
        <taxon>Euarchontoglires</taxon>
        <taxon>Glires</taxon>
        <taxon>Rodentia</taxon>
        <taxon>Hystricomorpha</taxon>
        <taxon>Caviidae</taxon>
        <taxon>Cavia</taxon>
    </lineage>
</organism>
<keyword evidence="5" id="KW-1185">Reference proteome</keyword>
<dbReference type="Proteomes" id="UP000005447">
    <property type="component" value="Unassembled WGS sequence"/>
</dbReference>
<accession>H0W173</accession>
<feature type="domain" description="LRRC37A/B like protein 1 C-terminal" evidence="3">
    <location>
        <begin position="440"/>
        <end position="582"/>
    </location>
</feature>
<dbReference type="HOGENOM" id="CLU_003362_0_0_1"/>
<dbReference type="VEuPathDB" id="HostDB:ENSCPOG00000024236"/>
<reference evidence="4" key="2">
    <citation type="submission" date="2025-08" db="UniProtKB">
        <authorList>
            <consortium name="Ensembl"/>
        </authorList>
    </citation>
    <scope>IDENTIFICATION</scope>
    <source>
        <strain evidence="4">2N</strain>
    </source>
</reference>
<name>H0W173_CAVPO</name>
<feature type="region of interest" description="Disordered" evidence="1">
    <location>
        <begin position="515"/>
        <end position="539"/>
    </location>
</feature>
<reference evidence="4" key="3">
    <citation type="submission" date="2025-09" db="UniProtKB">
        <authorList>
            <consortium name="Ensembl"/>
        </authorList>
    </citation>
    <scope>IDENTIFICATION</scope>
    <source>
        <strain evidence="4">2N</strain>
    </source>
</reference>
<keyword evidence="2" id="KW-0472">Membrane</keyword>
<gene>
    <name evidence="4" type="primary">LOC106025050</name>
</gene>
<dbReference type="PANTHER" id="PTHR23045">
    <property type="entry name" value="LEUCINE-RICH REPEAT-CONTAINING PROTEIN 37A"/>
    <property type="match status" value="1"/>
</dbReference>
<evidence type="ECO:0000256" key="1">
    <source>
        <dbReference type="SAM" id="MobiDB-lite"/>
    </source>
</evidence>
<dbReference type="InParanoid" id="H0W173"/>
<dbReference type="InterPro" id="IPR015753">
    <property type="entry name" value="LRRC37"/>
</dbReference>
<proteinExistence type="predicted"/>
<dbReference type="AlphaFoldDB" id="H0W173"/>
<dbReference type="Pfam" id="PF14914">
    <property type="entry name" value="LRRC37AB_C"/>
    <property type="match status" value="1"/>
</dbReference>
<reference evidence="5" key="1">
    <citation type="journal article" date="2011" name="Nature">
        <title>A high-resolution map of human evolutionary constraint using 29 mammals.</title>
        <authorList>
            <person name="Lindblad-Toh K."/>
            <person name="Garber M."/>
            <person name="Zuk O."/>
            <person name="Lin M.F."/>
            <person name="Parker B.J."/>
            <person name="Washietl S."/>
            <person name="Kheradpour P."/>
            <person name="Ernst J."/>
            <person name="Jordan G."/>
            <person name="Mauceli E."/>
            <person name="Ward L.D."/>
            <person name="Lowe C.B."/>
            <person name="Holloway A.K."/>
            <person name="Clamp M."/>
            <person name="Gnerre S."/>
            <person name="Alfoldi J."/>
            <person name="Beal K."/>
            <person name="Chang J."/>
            <person name="Clawson H."/>
            <person name="Cuff J."/>
            <person name="Di Palma F."/>
            <person name="Fitzgerald S."/>
            <person name="Flicek P."/>
            <person name="Guttman M."/>
            <person name="Hubisz M.J."/>
            <person name="Jaffe D.B."/>
            <person name="Jungreis I."/>
            <person name="Kent W.J."/>
            <person name="Kostka D."/>
            <person name="Lara M."/>
            <person name="Martins A.L."/>
            <person name="Massingham T."/>
            <person name="Moltke I."/>
            <person name="Raney B.J."/>
            <person name="Rasmussen M.D."/>
            <person name="Robinson J."/>
            <person name="Stark A."/>
            <person name="Vilella A.J."/>
            <person name="Wen J."/>
            <person name="Xie X."/>
            <person name="Zody M.C."/>
            <person name="Baldwin J."/>
            <person name="Bloom T."/>
            <person name="Chin C.W."/>
            <person name="Heiman D."/>
            <person name="Nicol R."/>
            <person name="Nusbaum C."/>
            <person name="Young S."/>
            <person name="Wilkinson J."/>
            <person name="Worley K.C."/>
            <person name="Kovar C.L."/>
            <person name="Muzny D.M."/>
            <person name="Gibbs R.A."/>
            <person name="Cree A."/>
            <person name="Dihn H.H."/>
            <person name="Fowler G."/>
            <person name="Jhangiani S."/>
            <person name="Joshi V."/>
            <person name="Lee S."/>
            <person name="Lewis L.R."/>
            <person name="Nazareth L.V."/>
            <person name="Okwuonu G."/>
            <person name="Santibanez J."/>
            <person name="Warren W.C."/>
            <person name="Mardis E.R."/>
            <person name="Weinstock G.M."/>
            <person name="Wilson R.K."/>
            <person name="Delehaunty K."/>
            <person name="Dooling D."/>
            <person name="Fronik C."/>
            <person name="Fulton L."/>
            <person name="Fulton B."/>
            <person name="Graves T."/>
            <person name="Minx P."/>
            <person name="Sodergren E."/>
            <person name="Birney E."/>
            <person name="Margulies E.H."/>
            <person name="Herrero J."/>
            <person name="Green E.D."/>
            <person name="Haussler D."/>
            <person name="Siepel A."/>
            <person name="Goldman N."/>
            <person name="Pollard K.S."/>
            <person name="Pedersen J.S."/>
            <person name="Lander E.S."/>
            <person name="Kellis M."/>
        </authorList>
    </citation>
    <scope>NUCLEOTIDE SEQUENCE [LARGE SCALE GENOMIC DNA]</scope>
    <source>
        <strain evidence="5">2N</strain>
    </source>
</reference>
<dbReference type="STRING" id="10141.ENSCPOP00000016711"/>
<dbReference type="Ensembl" id="ENSCPOT00000026584.2">
    <property type="protein sequence ID" value="ENSCPOP00000016711.2"/>
    <property type="gene ID" value="ENSCPOG00000024236.2"/>
</dbReference>
<feature type="transmembrane region" description="Helical" evidence="2">
    <location>
        <begin position="548"/>
        <end position="572"/>
    </location>
</feature>
<dbReference type="eggNOG" id="ENOG502QVVG">
    <property type="taxonomic scope" value="Eukaryota"/>
</dbReference>
<dbReference type="GeneTree" id="ENSGT00530000063282"/>
<dbReference type="InterPro" id="IPR029423">
    <property type="entry name" value="LRRC37AB_C"/>
</dbReference>
<evidence type="ECO:0000313" key="4">
    <source>
        <dbReference type="Ensembl" id="ENSCPOP00000016711.2"/>
    </source>
</evidence>
<protein>
    <recommendedName>
        <fullName evidence="3">LRRC37A/B like protein 1 C-terminal domain-containing protein</fullName>
    </recommendedName>
</protein>
<feature type="compositionally biased region" description="Polar residues" evidence="1">
    <location>
        <begin position="401"/>
        <end position="410"/>
    </location>
</feature>
<keyword evidence="2" id="KW-1133">Transmembrane helix</keyword>
<sequence>MALKCLLTSPFFDWCVQLWASTKLGVYHSLLTDSNVFSLTVGDTSIGIPQGSFMKVLQARKGITSTQLNIESEKSSSEESVTNPVGFTKEQLDMNDESDIISALNYILSHSGKGNLEAVEARVLPFIQVLFSKIQERANPLGDLKNHIRNSFQPVQKYSTLQNQLKKLYLLQKLFDIRGKIDTGKKKEKTGMLVQSSLFGPQMRHQISPPKLENAEAPENILAAVGHGMKTLQRVKRGSEGNTRKVASSLQSSVLILEHASYRVKNNVGNKPILHSGNAYPFHEIHSRMAHRTHEIKLGESLRKESTLLLAKRPPFPAVRNLASPPAQQVLSPSRDLSSQENPVSELYVPLEPSVESTPVEKREKEDGLQGVNFLAKLSVLGKTMSKKPTQKDPLARDWAATTSDPTSAERQAREAQWQHPNMGTDSPPRDFISTLLSAPGDPSEIYLNQQLGSLIPNNDIRRLISQVIWNLKMDCSEAHMQQACVKLISKTGLLMKLLSEQQKVQVFKATWDTEDQKSEDTTRENTAEESDQKDQKSRELKKVPQRYYYKLILPLSLMGGMMTLTIILCLLQMRCYRRALADAEKAISRFPPEWPERVNTAEHVHERSIARVFMPFWIRELYGPTSVCQMRKAAAKLRDESSDEDKIVTKHEVKLCEVVIEGGPTESTLDEDTTELEEVVVE</sequence>
<dbReference type="OMA" id="CANTCTA"/>